<reference evidence="1 2" key="1">
    <citation type="submission" date="2023-03" db="EMBL/GenBank/DDBJ databases">
        <title>Draft genome sequence of type strain Streptomyces ferralitis JCM 14344.</title>
        <authorList>
            <person name="Klaysubun C."/>
            <person name="Duangmal K."/>
        </authorList>
    </citation>
    <scope>NUCLEOTIDE SEQUENCE [LARGE SCALE GENOMIC DNA]</scope>
    <source>
        <strain evidence="1 2">JCM 14344</strain>
    </source>
</reference>
<evidence type="ECO:0000313" key="1">
    <source>
        <dbReference type="EMBL" id="MDF2258875.1"/>
    </source>
</evidence>
<sequence>MPDPTGTPALTGYAGAPVQRYGLYGLLLAWFGLTVAQQFRRQPRWLGPVDPGHSLFPVSTYFAPNPAAEDIHLLVRHRLADGTTSPWREYPVIRPRSVRQMVWHPGRRAEKALLDLSSDLTSVLREERREEFVQTSIPYLTLLSVVSRRCPAPEGAERVQFQLVASPGRERTEEPHSLLVSAFHALEDSEV</sequence>
<dbReference type="RefSeq" id="WP_275818318.1">
    <property type="nucleotide sequence ID" value="NZ_BAAANM010000014.1"/>
</dbReference>
<protein>
    <submittedName>
        <fullName evidence="1">Uncharacterized protein</fullName>
    </submittedName>
</protein>
<organism evidence="1 2">
    <name type="scientific">Streptantibioticus ferralitis</name>
    <dbReference type="NCBI Taxonomy" id="236510"/>
    <lineage>
        <taxon>Bacteria</taxon>
        <taxon>Bacillati</taxon>
        <taxon>Actinomycetota</taxon>
        <taxon>Actinomycetes</taxon>
        <taxon>Kitasatosporales</taxon>
        <taxon>Streptomycetaceae</taxon>
        <taxon>Streptantibioticus</taxon>
    </lineage>
</organism>
<dbReference type="Proteomes" id="UP001220022">
    <property type="component" value="Unassembled WGS sequence"/>
</dbReference>
<proteinExistence type="predicted"/>
<comment type="caution">
    <text evidence="1">The sequence shown here is derived from an EMBL/GenBank/DDBJ whole genome shotgun (WGS) entry which is preliminary data.</text>
</comment>
<gene>
    <name evidence="1" type="ORF">P2L57_25105</name>
</gene>
<evidence type="ECO:0000313" key="2">
    <source>
        <dbReference type="Proteomes" id="UP001220022"/>
    </source>
</evidence>
<dbReference type="EMBL" id="JARHTQ010000018">
    <property type="protein sequence ID" value="MDF2258875.1"/>
    <property type="molecule type" value="Genomic_DNA"/>
</dbReference>
<name>A0ABT5Z4X1_9ACTN</name>
<keyword evidence="2" id="KW-1185">Reference proteome</keyword>
<accession>A0ABT5Z4X1</accession>